<feature type="region of interest" description="Disordered" evidence="3">
    <location>
        <begin position="149"/>
        <end position="210"/>
    </location>
</feature>
<gene>
    <name evidence="5" type="ORF">C7Y72_02945</name>
</gene>
<evidence type="ECO:0000313" key="6">
    <source>
        <dbReference type="Proteomes" id="UP000240739"/>
    </source>
</evidence>
<dbReference type="PRINTS" id="PR00313">
    <property type="entry name" value="CABNDNGRPT"/>
</dbReference>
<dbReference type="RefSeq" id="WP_107567117.1">
    <property type="nucleotide sequence ID" value="NZ_PYYB01000001.1"/>
</dbReference>
<evidence type="ECO:0000256" key="1">
    <source>
        <dbReference type="ARBA" id="ARBA00004613"/>
    </source>
</evidence>
<protein>
    <recommendedName>
        <fullName evidence="7">Calcium-binding protein</fullName>
    </recommendedName>
</protein>
<comment type="caution">
    <text evidence="5">The sequence shown here is derived from an EMBL/GenBank/DDBJ whole genome shotgun (WGS) entry which is preliminary data.</text>
</comment>
<dbReference type="PROSITE" id="PS00330">
    <property type="entry name" value="HEMOLYSIN_CALCIUM"/>
    <property type="match status" value="1"/>
</dbReference>
<dbReference type="Gene3D" id="2.150.10.10">
    <property type="entry name" value="Serralysin-like metalloprotease, C-terminal"/>
    <property type="match status" value="2"/>
</dbReference>
<feature type="signal peptide" evidence="4">
    <location>
        <begin position="1"/>
        <end position="25"/>
    </location>
</feature>
<dbReference type="SUPFAM" id="SSF51120">
    <property type="entry name" value="beta-Roll"/>
    <property type="match status" value="2"/>
</dbReference>
<dbReference type="Proteomes" id="UP000240739">
    <property type="component" value="Unassembled WGS sequence"/>
</dbReference>
<dbReference type="GO" id="GO:0005509">
    <property type="term" value="F:calcium ion binding"/>
    <property type="evidence" value="ECO:0007669"/>
    <property type="project" value="InterPro"/>
</dbReference>
<dbReference type="InterPro" id="IPR050557">
    <property type="entry name" value="RTX_toxin/Mannuronan_C5-epim"/>
</dbReference>
<evidence type="ECO:0000256" key="4">
    <source>
        <dbReference type="SAM" id="SignalP"/>
    </source>
</evidence>
<accession>A0A2T4UHH1</accession>
<dbReference type="InterPro" id="IPR011049">
    <property type="entry name" value="Serralysin-like_metalloprot_C"/>
</dbReference>
<dbReference type="EMBL" id="PYYB01000001">
    <property type="protein sequence ID" value="PTL58680.1"/>
    <property type="molecule type" value="Genomic_DNA"/>
</dbReference>
<organism evidence="5 6">
    <name type="scientific">Paraconexibacter algicola</name>
    <dbReference type="NCBI Taxonomy" id="2133960"/>
    <lineage>
        <taxon>Bacteria</taxon>
        <taxon>Bacillati</taxon>
        <taxon>Actinomycetota</taxon>
        <taxon>Thermoleophilia</taxon>
        <taxon>Solirubrobacterales</taxon>
        <taxon>Paraconexibacteraceae</taxon>
        <taxon>Paraconexibacter</taxon>
    </lineage>
</organism>
<dbReference type="AlphaFoldDB" id="A0A2T4UHH1"/>
<sequence>MTTLRARCWLLPVLLALLAPAAAQATTVRVDVRTVEGDREDEVVATLRVTAAPGEANRVVVREAADGSVTVEDRGSRRPVAAGRDCARTARSRVRCTAGLPLDGIAVRLGDRDDRLDAPGRFGLAIEVRGGTGEDRITATRTPLVAQGDEGRDTLLGGRAADTLRGGPGDDRLAGGGGDDTLAGDAGADRVRGDTGDDTLDGDGGDGRIDRDLLDGGRGRDTITYEGRPTAVRVDLARGRGGRRGTEDRLHRIEDALGGDGDDVLLGDDGPNDLRGFDGDDVVSGRGGGDVVLGDRVSGGPGDDRVSFRDPDSTCGTGVDVVDPDDRVARIPRGCERLLVSDVGDGASVPAFPVVTAEALRFELLCTEVGRCEGRRLRLLGVDGGVLADVPVPDVDGYERVRVDVPRTGALAAHAARRRLEVAVDARIARTPPAPDPDAPGVYRIELDL</sequence>
<evidence type="ECO:0008006" key="7">
    <source>
        <dbReference type="Google" id="ProtNLM"/>
    </source>
</evidence>
<keyword evidence="4" id="KW-0732">Signal</keyword>
<feature type="chain" id="PRO_5015675320" description="Calcium-binding protein" evidence="4">
    <location>
        <begin position="26"/>
        <end position="449"/>
    </location>
</feature>
<reference evidence="5 6" key="1">
    <citation type="submission" date="2018-03" db="EMBL/GenBank/DDBJ databases">
        <title>Aquarubrobacter algicola gen. nov., sp. nov., a novel actinobacterium isolated from shallow eutrophic lake during the end of cyanobacterial harmful algal blooms.</title>
        <authorList>
            <person name="Chun S.J."/>
        </authorList>
    </citation>
    <scope>NUCLEOTIDE SEQUENCE [LARGE SCALE GENOMIC DNA]</scope>
    <source>
        <strain evidence="5 6">Seoho-28</strain>
    </source>
</reference>
<evidence type="ECO:0000256" key="3">
    <source>
        <dbReference type="SAM" id="MobiDB-lite"/>
    </source>
</evidence>
<keyword evidence="6" id="KW-1185">Reference proteome</keyword>
<keyword evidence="2" id="KW-0964">Secreted</keyword>
<evidence type="ECO:0000256" key="2">
    <source>
        <dbReference type="ARBA" id="ARBA00022525"/>
    </source>
</evidence>
<dbReference type="InterPro" id="IPR001343">
    <property type="entry name" value="Hemolysn_Ca-bd"/>
</dbReference>
<name>A0A2T4UHH1_9ACTN</name>
<dbReference type="Pfam" id="PF00353">
    <property type="entry name" value="HemolysinCabind"/>
    <property type="match status" value="3"/>
</dbReference>
<dbReference type="PANTHER" id="PTHR38340:SF1">
    <property type="entry name" value="S-LAYER PROTEIN"/>
    <property type="match status" value="1"/>
</dbReference>
<comment type="subcellular location">
    <subcellularLocation>
        <location evidence="1">Secreted</location>
    </subcellularLocation>
</comment>
<evidence type="ECO:0000313" key="5">
    <source>
        <dbReference type="EMBL" id="PTL58680.1"/>
    </source>
</evidence>
<dbReference type="GO" id="GO:0005576">
    <property type="term" value="C:extracellular region"/>
    <property type="evidence" value="ECO:0007669"/>
    <property type="project" value="UniProtKB-SubCell"/>
</dbReference>
<dbReference type="InterPro" id="IPR018511">
    <property type="entry name" value="Hemolysin-typ_Ca-bd_CS"/>
</dbReference>
<proteinExistence type="predicted"/>
<dbReference type="PANTHER" id="PTHR38340">
    <property type="entry name" value="S-LAYER PROTEIN"/>
    <property type="match status" value="1"/>
</dbReference>